<evidence type="ECO:0000313" key="2">
    <source>
        <dbReference type="EnsemblMetazoa" id="XP_028140714.1"/>
    </source>
</evidence>
<feature type="signal peptide" evidence="1">
    <location>
        <begin position="1"/>
        <end position="21"/>
    </location>
</feature>
<dbReference type="InParanoid" id="A0A6P7FW13"/>
<proteinExistence type="predicted"/>
<protein>
    <submittedName>
        <fullName evidence="4">Uncharacterized protein LOC114334815</fullName>
    </submittedName>
</protein>
<dbReference type="RefSeq" id="XP_028140714.1">
    <property type="nucleotide sequence ID" value="XM_028284913.1"/>
</dbReference>
<feature type="chain" id="PRO_5027907193" evidence="1">
    <location>
        <begin position="22"/>
        <end position="149"/>
    </location>
</feature>
<evidence type="ECO:0000313" key="4">
    <source>
        <dbReference type="RefSeq" id="XP_028140714.1"/>
    </source>
</evidence>
<dbReference type="Proteomes" id="UP001652700">
    <property type="component" value="Unplaced"/>
</dbReference>
<name>A0A6P7FW13_DIAVI</name>
<sequence>MRPVILILAMLSILTISKISAEEDRKRPDWCPEMPSTTREDVDFFVNRTLPFLYTWTGLMDPNECPEDHIGLATAIRLALIKYNEEQYGPPRVVQMRLGSSNTRYSNFYHFLEFLGPIILTQIPNLTIRKCIPHDYPISHQIMHVHPCL</sequence>
<reference evidence="2" key="2">
    <citation type="submission" date="2025-05" db="UniProtKB">
        <authorList>
            <consortium name="EnsemblMetazoa"/>
        </authorList>
    </citation>
    <scope>IDENTIFICATION</scope>
</reference>
<dbReference type="EnsemblMetazoa" id="XM_028284913.2">
    <property type="protein sequence ID" value="XP_028140714.1"/>
    <property type="gene ID" value="LOC114334815"/>
</dbReference>
<gene>
    <name evidence="4" type="primary">LOC114334815</name>
</gene>
<reference evidence="4" key="1">
    <citation type="submission" date="2025-04" db="UniProtKB">
        <authorList>
            <consortium name="RefSeq"/>
        </authorList>
    </citation>
    <scope>IDENTIFICATION</scope>
    <source>
        <tissue evidence="4">Whole insect</tissue>
    </source>
</reference>
<organism evidence="4">
    <name type="scientific">Diabrotica virgifera virgifera</name>
    <name type="common">western corn rootworm</name>
    <dbReference type="NCBI Taxonomy" id="50390"/>
    <lineage>
        <taxon>Eukaryota</taxon>
        <taxon>Metazoa</taxon>
        <taxon>Ecdysozoa</taxon>
        <taxon>Arthropoda</taxon>
        <taxon>Hexapoda</taxon>
        <taxon>Insecta</taxon>
        <taxon>Pterygota</taxon>
        <taxon>Neoptera</taxon>
        <taxon>Endopterygota</taxon>
        <taxon>Coleoptera</taxon>
        <taxon>Polyphaga</taxon>
        <taxon>Cucujiformia</taxon>
        <taxon>Chrysomeloidea</taxon>
        <taxon>Chrysomelidae</taxon>
        <taxon>Galerucinae</taxon>
        <taxon>Diabroticina</taxon>
        <taxon>Diabroticites</taxon>
        <taxon>Diabrotica</taxon>
    </lineage>
</organism>
<dbReference type="KEGG" id="dvv:114334815"/>
<dbReference type="GeneID" id="114334815"/>
<dbReference type="AlphaFoldDB" id="A0A6P7FW13"/>
<accession>A0A6P7FW13</accession>
<keyword evidence="3" id="KW-1185">Reference proteome</keyword>
<evidence type="ECO:0000313" key="3">
    <source>
        <dbReference type="Proteomes" id="UP001652700"/>
    </source>
</evidence>
<keyword evidence="1" id="KW-0732">Signal</keyword>
<evidence type="ECO:0000256" key="1">
    <source>
        <dbReference type="SAM" id="SignalP"/>
    </source>
</evidence>